<dbReference type="Proteomes" id="UP000831782">
    <property type="component" value="Chromosome"/>
</dbReference>
<reference evidence="1 2" key="1">
    <citation type="submission" date="2022-04" db="EMBL/GenBank/DDBJ databases">
        <title>Gracilibacillus sp. isolated from saltern.</title>
        <authorList>
            <person name="Won M."/>
            <person name="Lee C.-M."/>
            <person name="Woen H.-Y."/>
            <person name="Kwon S.-W."/>
        </authorList>
    </citation>
    <scope>NUCLEOTIDE SEQUENCE [LARGE SCALE GENOMIC DNA]</scope>
    <source>
        <strain evidence="1 2">SSWR10-1</strain>
    </source>
</reference>
<organism evidence="1 2">
    <name type="scientific">Gracilibacillus caseinilyticus</name>
    <dbReference type="NCBI Taxonomy" id="2932256"/>
    <lineage>
        <taxon>Bacteria</taxon>
        <taxon>Bacillati</taxon>
        <taxon>Bacillota</taxon>
        <taxon>Bacilli</taxon>
        <taxon>Bacillales</taxon>
        <taxon>Bacillaceae</taxon>
        <taxon>Gracilibacillus</taxon>
    </lineage>
</organism>
<name>A0ABY4ETN5_9BACI</name>
<sequence length="60" mass="7322">MKKENNYFFCYSPDLSKEIKRNGISYITKSINPKNGLYYTLFEKDDRLREVLAQYKKQYQ</sequence>
<evidence type="ECO:0000313" key="1">
    <source>
        <dbReference type="EMBL" id="UOQ47781.1"/>
    </source>
</evidence>
<accession>A0ABY4ETN5</accession>
<proteinExistence type="predicted"/>
<dbReference type="EMBL" id="CP095072">
    <property type="protein sequence ID" value="UOQ47781.1"/>
    <property type="molecule type" value="Genomic_DNA"/>
</dbReference>
<gene>
    <name evidence="1" type="ORF">MUN88_17260</name>
</gene>
<keyword evidence="2" id="KW-1185">Reference proteome</keyword>
<evidence type="ECO:0000313" key="2">
    <source>
        <dbReference type="Proteomes" id="UP000831782"/>
    </source>
</evidence>
<evidence type="ECO:0008006" key="3">
    <source>
        <dbReference type="Google" id="ProtNLM"/>
    </source>
</evidence>
<dbReference type="RefSeq" id="WP_244717265.1">
    <property type="nucleotide sequence ID" value="NZ_CP095072.1"/>
</dbReference>
<protein>
    <recommendedName>
        <fullName evidence="3">DUF5659 domain-containing protein</fullName>
    </recommendedName>
</protein>